<evidence type="ECO:0000313" key="2">
    <source>
        <dbReference type="EMBL" id="KUM51389.1"/>
    </source>
</evidence>
<gene>
    <name evidence="2" type="ORF">ABT39_MTgene1236</name>
</gene>
<proteinExistence type="predicted"/>
<dbReference type="AlphaFoldDB" id="A0A101M5N7"/>
<dbReference type="EMBL" id="LKAM01000001">
    <property type="protein sequence ID" value="KUM51389.1"/>
    <property type="molecule type" value="Genomic_DNA"/>
</dbReference>
<keyword evidence="1" id="KW-0812">Transmembrane</keyword>
<evidence type="ECO:0000256" key="1">
    <source>
        <dbReference type="SAM" id="Phobius"/>
    </source>
</evidence>
<keyword evidence="1" id="KW-1133">Transmembrane helix</keyword>
<comment type="caution">
    <text evidence="2">The sequence shown here is derived from an EMBL/GenBank/DDBJ whole genome shotgun (WGS) entry which is preliminary data.</text>
</comment>
<keyword evidence="2" id="KW-0496">Mitochondrion</keyword>
<organism evidence="2">
    <name type="scientific">Picea glauca</name>
    <name type="common">White spruce</name>
    <name type="synonym">Pinus glauca</name>
    <dbReference type="NCBI Taxonomy" id="3330"/>
    <lineage>
        <taxon>Eukaryota</taxon>
        <taxon>Viridiplantae</taxon>
        <taxon>Streptophyta</taxon>
        <taxon>Embryophyta</taxon>
        <taxon>Tracheophyta</taxon>
        <taxon>Spermatophyta</taxon>
        <taxon>Pinopsida</taxon>
        <taxon>Pinidae</taxon>
        <taxon>Conifers I</taxon>
        <taxon>Pinales</taxon>
        <taxon>Pinaceae</taxon>
        <taxon>Picea</taxon>
    </lineage>
</organism>
<reference evidence="2" key="1">
    <citation type="journal article" date="2015" name="Genome Biol. Evol.">
        <title>Organellar Genomes of White Spruce (Picea glauca): Assembly and Annotation.</title>
        <authorList>
            <person name="Jackman S.D."/>
            <person name="Warren R.L."/>
            <person name="Gibb E.A."/>
            <person name="Vandervalk B.P."/>
            <person name="Mohamadi H."/>
            <person name="Chu J."/>
            <person name="Raymond A."/>
            <person name="Pleasance S."/>
            <person name="Coope R."/>
            <person name="Wildung M.R."/>
            <person name="Ritland C.E."/>
            <person name="Bousquet J."/>
            <person name="Jones S.J."/>
            <person name="Bohlmann J."/>
            <person name="Birol I."/>
        </authorList>
    </citation>
    <scope>NUCLEOTIDE SEQUENCE [LARGE SCALE GENOMIC DNA]</scope>
    <source>
        <tissue evidence="2">Flushing bud</tissue>
    </source>
</reference>
<geneLocation type="mitochondrion" evidence="2"/>
<keyword evidence="1" id="KW-0472">Membrane</keyword>
<feature type="transmembrane region" description="Helical" evidence="1">
    <location>
        <begin position="20"/>
        <end position="40"/>
    </location>
</feature>
<name>A0A101M5N7_PICGL</name>
<protein>
    <submittedName>
        <fullName evidence="2">Uncharacterized protein</fullName>
    </submittedName>
</protein>
<sequence length="53" mass="5971">MASAYHLQYIYWAILPSNTSGLYSLLYSLLYGLLTEWVIFKHNGLSSLNGLSS</sequence>
<accession>A0A101M5N7</accession>